<accession>C1EC94</accession>
<feature type="region of interest" description="Disordered" evidence="1">
    <location>
        <begin position="151"/>
        <end position="187"/>
    </location>
</feature>
<reference evidence="3 4" key="1">
    <citation type="journal article" date="2009" name="Science">
        <title>Green evolution and dynamic adaptations revealed by genomes of the marine picoeukaryotes Micromonas.</title>
        <authorList>
            <person name="Worden A.Z."/>
            <person name="Lee J.H."/>
            <person name="Mock T."/>
            <person name="Rouze P."/>
            <person name="Simmons M.P."/>
            <person name="Aerts A.L."/>
            <person name="Allen A.E."/>
            <person name="Cuvelier M.L."/>
            <person name="Derelle E."/>
            <person name="Everett M.V."/>
            <person name="Foulon E."/>
            <person name="Grimwood J."/>
            <person name="Gundlach H."/>
            <person name="Henrissat B."/>
            <person name="Napoli C."/>
            <person name="McDonald S.M."/>
            <person name="Parker M.S."/>
            <person name="Rombauts S."/>
            <person name="Salamov A."/>
            <person name="Von Dassow P."/>
            <person name="Badger J.H."/>
            <person name="Coutinho P.M."/>
            <person name="Demir E."/>
            <person name="Dubchak I."/>
            <person name="Gentemann C."/>
            <person name="Eikrem W."/>
            <person name="Gready J.E."/>
            <person name="John U."/>
            <person name="Lanier W."/>
            <person name="Lindquist E.A."/>
            <person name="Lucas S."/>
            <person name="Mayer K.F."/>
            <person name="Moreau H."/>
            <person name="Not F."/>
            <person name="Otillar R."/>
            <person name="Panaud O."/>
            <person name="Pangilinan J."/>
            <person name="Paulsen I."/>
            <person name="Piegu B."/>
            <person name="Poliakov A."/>
            <person name="Robbens S."/>
            <person name="Schmutz J."/>
            <person name="Toulza E."/>
            <person name="Wyss T."/>
            <person name="Zelensky A."/>
            <person name="Zhou K."/>
            <person name="Armbrust E.V."/>
            <person name="Bhattacharya D."/>
            <person name="Goodenough U.W."/>
            <person name="Van de Peer Y."/>
            <person name="Grigoriev I.V."/>
        </authorList>
    </citation>
    <scope>NUCLEOTIDE SEQUENCE [LARGE SCALE GENOMIC DNA]</scope>
    <source>
        <strain evidence="4">RCC299 / NOUM17</strain>
    </source>
</reference>
<gene>
    <name evidence="3" type="ORF">MICPUN_102308</name>
</gene>
<feature type="region of interest" description="Disordered" evidence="1">
    <location>
        <begin position="1"/>
        <end position="29"/>
    </location>
</feature>
<dbReference type="Pfam" id="PF13902">
    <property type="entry name" value="R3H-assoc"/>
    <property type="match status" value="1"/>
</dbReference>
<feature type="compositionally biased region" description="Low complexity" evidence="1">
    <location>
        <begin position="10"/>
        <end position="29"/>
    </location>
</feature>
<keyword evidence="4" id="KW-1185">Reference proteome</keyword>
<dbReference type="InterPro" id="IPR039629">
    <property type="entry name" value="R3HDM4"/>
</dbReference>
<protein>
    <recommendedName>
        <fullName evidence="2">R3H domain-containing protein</fullName>
    </recommendedName>
</protein>
<dbReference type="PANTHER" id="PTHR32019">
    <property type="entry name" value="R3H DOMAIN-CONTAINING PROTEIN 4"/>
    <property type="match status" value="1"/>
</dbReference>
<dbReference type="OMA" id="RRRWAND"/>
<dbReference type="InterPro" id="IPR001374">
    <property type="entry name" value="R3H_dom"/>
</dbReference>
<evidence type="ECO:0000313" key="4">
    <source>
        <dbReference type="Proteomes" id="UP000002009"/>
    </source>
</evidence>
<dbReference type="InParanoid" id="C1EC94"/>
<evidence type="ECO:0000256" key="1">
    <source>
        <dbReference type="SAM" id="MobiDB-lite"/>
    </source>
</evidence>
<evidence type="ECO:0000259" key="2">
    <source>
        <dbReference type="PROSITE" id="PS51061"/>
    </source>
</evidence>
<feature type="compositionally biased region" description="Acidic residues" evidence="1">
    <location>
        <begin position="443"/>
        <end position="456"/>
    </location>
</feature>
<sequence length="489" mass="52180">MTAVTFAEDGPGSVPGATTPAAPADPGAPKPKVMLPGACALCACTSARRWYRLDEPMPRADPTDDDGADDDATYVAGKGTSRERRLPLMLGRRAQWTGAGAGAALNEARLCPYCHVQNEQLWQESIGAGARTPADVRSTLSRFDRVMSILAPRRGGGGGPGGVGGGRARRRKNGASGRTGYGQNFDDADATQLAGDRDFVARLSTSAPSSTDEGGALLLRRAMNGLGVGHGTGRSAREEAELREELAAAARLGHRRRRRWANDRLLRELGGRMSVAEMQAQFMPPPFGAPAKPTAFEAMLDAQARGEWTGFHKVDMDKEKAFLDKVRAAEAASRTHRHESESYAAAGWARTSARARAALRSVARRSPERLEDLENVVLDFAEEFANTGRELALPLDDGFGRLLAHGLCEFHGVVATSRPTKLGGKELVVRAPSVASISGRDQEPEEGDDDDDEEAAVGESAEPARWRAPSTCAEFLRLLERSGGAGSLE</sequence>
<feature type="domain" description="R3H" evidence="2">
    <location>
        <begin position="367"/>
        <end position="433"/>
    </location>
</feature>
<dbReference type="PANTHER" id="PTHR32019:SF2">
    <property type="entry name" value="R3H DOMAIN-CONTAINING PROTEIN 4"/>
    <property type="match status" value="1"/>
</dbReference>
<dbReference type="AlphaFoldDB" id="C1EC94"/>
<dbReference type="GO" id="GO:0003676">
    <property type="term" value="F:nucleic acid binding"/>
    <property type="evidence" value="ECO:0007669"/>
    <property type="project" value="UniProtKB-UniRule"/>
</dbReference>
<dbReference type="SUPFAM" id="SSF82708">
    <property type="entry name" value="R3H domain"/>
    <property type="match status" value="1"/>
</dbReference>
<organism evidence="3 4">
    <name type="scientific">Micromonas commoda (strain RCC299 / NOUM17 / CCMP2709)</name>
    <name type="common">Picoplanktonic green alga</name>
    <dbReference type="NCBI Taxonomy" id="296587"/>
    <lineage>
        <taxon>Eukaryota</taxon>
        <taxon>Viridiplantae</taxon>
        <taxon>Chlorophyta</taxon>
        <taxon>Mamiellophyceae</taxon>
        <taxon>Mamiellales</taxon>
        <taxon>Mamiellaceae</taxon>
        <taxon>Micromonas</taxon>
    </lineage>
</organism>
<dbReference type="GeneID" id="8246469"/>
<name>C1EC94_MICCC</name>
<dbReference type="KEGG" id="mis:MICPUN_102308"/>
<dbReference type="RefSeq" id="XP_002504287.1">
    <property type="nucleotide sequence ID" value="XM_002504241.1"/>
</dbReference>
<dbReference type="eggNOG" id="ENOG502QQ6J">
    <property type="taxonomic scope" value="Eukaryota"/>
</dbReference>
<feature type="region of interest" description="Disordered" evidence="1">
    <location>
        <begin position="433"/>
        <end position="468"/>
    </location>
</feature>
<feature type="compositionally biased region" description="Gly residues" evidence="1">
    <location>
        <begin position="154"/>
        <end position="166"/>
    </location>
</feature>
<dbReference type="PROSITE" id="PS51061">
    <property type="entry name" value="R3H"/>
    <property type="match status" value="1"/>
</dbReference>
<dbReference type="InterPro" id="IPR025952">
    <property type="entry name" value="R3H-assoc_dom"/>
</dbReference>
<dbReference type="OrthoDB" id="75169at2759"/>
<dbReference type="Proteomes" id="UP000002009">
    <property type="component" value="Chromosome 9"/>
</dbReference>
<evidence type="ECO:0000313" key="3">
    <source>
        <dbReference type="EMBL" id="ACO65545.1"/>
    </source>
</evidence>
<dbReference type="InterPro" id="IPR036867">
    <property type="entry name" value="R3H_dom_sf"/>
</dbReference>
<dbReference type="EMBL" id="CP001329">
    <property type="protein sequence ID" value="ACO65545.1"/>
    <property type="molecule type" value="Genomic_DNA"/>
</dbReference>
<proteinExistence type="predicted"/>